<dbReference type="SMART" id="SM00421">
    <property type="entry name" value="HTH_LUXR"/>
    <property type="match status" value="1"/>
</dbReference>
<dbReference type="Pfam" id="PF13185">
    <property type="entry name" value="GAF_2"/>
    <property type="match status" value="1"/>
</dbReference>
<accession>A0ABQ1VTX4</accession>
<evidence type="ECO:0000313" key="6">
    <source>
        <dbReference type="Proteomes" id="UP000608420"/>
    </source>
</evidence>
<dbReference type="Gene3D" id="1.10.10.10">
    <property type="entry name" value="Winged helix-like DNA-binding domain superfamily/Winged helix DNA-binding domain"/>
    <property type="match status" value="1"/>
</dbReference>
<dbReference type="PANTHER" id="PTHR44688">
    <property type="entry name" value="DNA-BINDING TRANSCRIPTIONAL ACTIVATOR DEVR_DOSR"/>
    <property type="match status" value="1"/>
</dbReference>
<feature type="domain" description="HTH luxR-type" evidence="4">
    <location>
        <begin position="192"/>
        <end position="257"/>
    </location>
</feature>
<keyword evidence="3" id="KW-0804">Transcription</keyword>
<reference evidence="6" key="1">
    <citation type="journal article" date="2019" name="Int. J. Syst. Evol. Microbiol.">
        <title>The Global Catalogue of Microorganisms (GCM) 10K type strain sequencing project: providing services to taxonomists for standard genome sequencing and annotation.</title>
        <authorList>
            <consortium name="The Broad Institute Genomics Platform"/>
            <consortium name="The Broad Institute Genome Sequencing Center for Infectious Disease"/>
            <person name="Wu L."/>
            <person name="Ma J."/>
        </authorList>
    </citation>
    <scope>NUCLEOTIDE SEQUENCE [LARGE SCALE GENOMIC DNA]</scope>
    <source>
        <strain evidence="6">CGMCC 1.15420</strain>
    </source>
</reference>
<protein>
    <recommendedName>
        <fullName evidence="4">HTH luxR-type domain-containing protein</fullName>
    </recommendedName>
</protein>
<dbReference type="SUPFAM" id="SSF55781">
    <property type="entry name" value="GAF domain-like"/>
    <property type="match status" value="1"/>
</dbReference>
<dbReference type="Pfam" id="PF00196">
    <property type="entry name" value="GerE"/>
    <property type="match status" value="1"/>
</dbReference>
<dbReference type="CDD" id="cd06170">
    <property type="entry name" value="LuxR_C_like"/>
    <property type="match status" value="1"/>
</dbReference>
<dbReference type="EMBL" id="BMIW01000012">
    <property type="protein sequence ID" value="GGF99073.1"/>
    <property type="molecule type" value="Genomic_DNA"/>
</dbReference>
<evidence type="ECO:0000256" key="3">
    <source>
        <dbReference type="ARBA" id="ARBA00023163"/>
    </source>
</evidence>
<dbReference type="SUPFAM" id="SSF46894">
    <property type="entry name" value="C-terminal effector domain of the bipartite response regulators"/>
    <property type="match status" value="1"/>
</dbReference>
<proteinExistence type="predicted"/>
<dbReference type="InterPro" id="IPR029016">
    <property type="entry name" value="GAF-like_dom_sf"/>
</dbReference>
<dbReference type="PANTHER" id="PTHR44688:SF16">
    <property type="entry name" value="DNA-BINDING TRANSCRIPTIONAL ACTIVATOR DEVR_DOSR"/>
    <property type="match status" value="1"/>
</dbReference>
<dbReference type="Gene3D" id="3.30.450.40">
    <property type="match status" value="1"/>
</dbReference>
<dbReference type="PROSITE" id="PS50043">
    <property type="entry name" value="HTH_LUXR_2"/>
    <property type="match status" value="1"/>
</dbReference>
<dbReference type="InterPro" id="IPR036388">
    <property type="entry name" value="WH-like_DNA-bd_sf"/>
</dbReference>
<keyword evidence="2" id="KW-0238">DNA-binding</keyword>
<evidence type="ECO:0000256" key="1">
    <source>
        <dbReference type="ARBA" id="ARBA00023015"/>
    </source>
</evidence>
<comment type="caution">
    <text evidence="5">The sequence shown here is derived from an EMBL/GenBank/DDBJ whole genome shotgun (WGS) entry which is preliminary data.</text>
</comment>
<evidence type="ECO:0000313" key="5">
    <source>
        <dbReference type="EMBL" id="GGF99073.1"/>
    </source>
</evidence>
<sequence length="264" mass="31049">MKHITIEDYQMILDLCFMMDHYEEQYRQRILEILSEKLGSGYHHITFLTLDKHEQLANPVGINKVQRLCDTYTEGYDRFDIFRDVCKPGKRIAGVMSIEDIMSFHEYEQTTYYNDFLRKENLYYELAVPLYYNNRLVGGLGLFREKKEGDFSPRDKEIVSLLSRHLALSYHNSLRAQAFNSDQSPLTKTCQKENLLLKLTLAERKIVALVEKGMTNREIAKHNNISFHTVKAHLEHIYNKLEVHSRTEMLHRINSQNVKGIKST</sequence>
<dbReference type="InterPro" id="IPR000792">
    <property type="entry name" value="Tscrpt_reg_LuxR_C"/>
</dbReference>
<evidence type="ECO:0000259" key="4">
    <source>
        <dbReference type="PROSITE" id="PS50043"/>
    </source>
</evidence>
<organism evidence="5 6">
    <name type="scientific">Paenibacillus aceti</name>
    <dbReference type="NCBI Taxonomy" id="1820010"/>
    <lineage>
        <taxon>Bacteria</taxon>
        <taxon>Bacillati</taxon>
        <taxon>Bacillota</taxon>
        <taxon>Bacilli</taxon>
        <taxon>Bacillales</taxon>
        <taxon>Paenibacillaceae</taxon>
        <taxon>Paenibacillus</taxon>
    </lineage>
</organism>
<name>A0ABQ1VTX4_9BACL</name>
<evidence type="ECO:0000256" key="2">
    <source>
        <dbReference type="ARBA" id="ARBA00023125"/>
    </source>
</evidence>
<dbReference type="Proteomes" id="UP000608420">
    <property type="component" value="Unassembled WGS sequence"/>
</dbReference>
<dbReference type="PRINTS" id="PR00038">
    <property type="entry name" value="HTHLUXR"/>
</dbReference>
<keyword evidence="6" id="KW-1185">Reference proteome</keyword>
<dbReference type="InterPro" id="IPR003018">
    <property type="entry name" value="GAF"/>
</dbReference>
<keyword evidence="1" id="KW-0805">Transcription regulation</keyword>
<dbReference type="InterPro" id="IPR016032">
    <property type="entry name" value="Sig_transdc_resp-reg_C-effctor"/>
</dbReference>
<gene>
    <name evidence="5" type="ORF">GCM10010913_21060</name>
</gene>